<feature type="domain" description="TIR" evidence="2">
    <location>
        <begin position="287"/>
        <end position="420"/>
    </location>
</feature>
<sequence length="441" mass="49692">MTGRFEARVLGVHGIRNRPDSLTTVEAADNWLAEAWYQQLCFTIGDRPLGRGLTVEVPYFAHLLNEDRTIEHGRQPLEGQWLKPDRDTWDFFHDLAVTWRRGEPTSDAQAVAVIQDKCGIGLRELSLLARRHWRELTTYLVDAPIRDAVTDLVRERMIRFEPEVVIGHDLGALVAYEALARAGTPATKLITLGAPWGSHWVRRRLSADNRSLPRPPGAATWTDLYCRGDVFCAGRPGSGVVSGPWRQHSTSDPGIVRHGTDETRYLADPHLGEQLLDHLEHEPDPKSRPTFFISYAETQLDRSWAEWIAWELEAAKYQVMLKSWDLVPGMNPVNHTHNGLQTAERMILVLSRAYLRSTPQTADWQAMFRRDVPGEERRLIPVRIEDCDAPGLLDRRGIDLFGLNEDTARHTLRKGVAAAVTGDNRPDGGNRPPFPGGAGQR</sequence>
<dbReference type="PROSITE" id="PS50104">
    <property type="entry name" value="TIR"/>
    <property type="match status" value="1"/>
</dbReference>
<dbReference type="Pfam" id="PF13676">
    <property type="entry name" value="TIR_2"/>
    <property type="match status" value="1"/>
</dbReference>
<proteinExistence type="predicted"/>
<reference evidence="3 4" key="1">
    <citation type="submission" date="2016-10" db="EMBL/GenBank/DDBJ databases">
        <authorList>
            <person name="de Groot N.N."/>
        </authorList>
    </citation>
    <scope>NUCLEOTIDE SEQUENCE [LARGE SCALE GENOMIC DNA]</scope>
    <source>
        <strain evidence="3 4">DSM 43941</strain>
    </source>
</reference>
<evidence type="ECO:0000259" key="2">
    <source>
        <dbReference type="PROSITE" id="PS50104"/>
    </source>
</evidence>
<dbReference type="Proteomes" id="UP000198688">
    <property type="component" value="Chromosome I"/>
</dbReference>
<dbReference type="OrthoDB" id="218695at2"/>
<protein>
    <submittedName>
        <fullName evidence="3">TIR domain-containing protein</fullName>
    </submittedName>
</protein>
<dbReference type="EMBL" id="LT629758">
    <property type="protein sequence ID" value="SDT45918.1"/>
    <property type="molecule type" value="Genomic_DNA"/>
</dbReference>
<evidence type="ECO:0000313" key="3">
    <source>
        <dbReference type="EMBL" id="SDT45918.1"/>
    </source>
</evidence>
<keyword evidence="4" id="KW-1185">Reference proteome</keyword>
<dbReference type="RefSeq" id="WP_092545941.1">
    <property type="nucleotide sequence ID" value="NZ_BOMJ01000115.1"/>
</dbReference>
<dbReference type="InterPro" id="IPR000157">
    <property type="entry name" value="TIR_dom"/>
</dbReference>
<accession>A0A1H2AIY5</accession>
<gene>
    <name evidence="3" type="ORF">SAMN04489716_3895</name>
</gene>
<evidence type="ECO:0000256" key="1">
    <source>
        <dbReference type="SAM" id="MobiDB-lite"/>
    </source>
</evidence>
<dbReference type="AlphaFoldDB" id="A0A1H2AIY5"/>
<dbReference type="InterPro" id="IPR029058">
    <property type="entry name" value="AB_hydrolase_fold"/>
</dbReference>
<dbReference type="SUPFAM" id="SSF52200">
    <property type="entry name" value="Toll/Interleukin receptor TIR domain"/>
    <property type="match status" value="1"/>
</dbReference>
<dbReference type="Gene3D" id="3.40.50.10140">
    <property type="entry name" value="Toll/interleukin-1 receptor homology (TIR) domain"/>
    <property type="match status" value="1"/>
</dbReference>
<dbReference type="SUPFAM" id="SSF53474">
    <property type="entry name" value="alpha/beta-Hydrolases"/>
    <property type="match status" value="1"/>
</dbReference>
<dbReference type="InterPro" id="IPR035897">
    <property type="entry name" value="Toll_tir_struct_dom_sf"/>
</dbReference>
<dbReference type="GO" id="GO:0007165">
    <property type="term" value="P:signal transduction"/>
    <property type="evidence" value="ECO:0007669"/>
    <property type="project" value="InterPro"/>
</dbReference>
<dbReference type="STRING" id="113562.SAMN04489716_3895"/>
<feature type="region of interest" description="Disordered" evidence="1">
    <location>
        <begin position="420"/>
        <end position="441"/>
    </location>
</feature>
<evidence type="ECO:0000313" key="4">
    <source>
        <dbReference type="Proteomes" id="UP000198688"/>
    </source>
</evidence>
<organism evidence="3 4">
    <name type="scientific">Actinoplanes derwentensis</name>
    <dbReference type="NCBI Taxonomy" id="113562"/>
    <lineage>
        <taxon>Bacteria</taxon>
        <taxon>Bacillati</taxon>
        <taxon>Actinomycetota</taxon>
        <taxon>Actinomycetes</taxon>
        <taxon>Micromonosporales</taxon>
        <taxon>Micromonosporaceae</taxon>
        <taxon>Actinoplanes</taxon>
    </lineage>
</organism>
<name>A0A1H2AIY5_9ACTN</name>